<evidence type="ECO:0000256" key="1">
    <source>
        <dbReference type="SAM" id="SignalP"/>
    </source>
</evidence>
<name>A0A7W7H701_9ACTN</name>
<dbReference type="RefSeq" id="WP_185045275.1">
    <property type="nucleotide sequence ID" value="NZ_BAABFG010000005.1"/>
</dbReference>
<accession>A0A7W7H701</accession>
<evidence type="ECO:0000313" key="2">
    <source>
        <dbReference type="EMBL" id="MBB4745028.1"/>
    </source>
</evidence>
<reference evidence="2 3" key="1">
    <citation type="submission" date="2020-08" db="EMBL/GenBank/DDBJ databases">
        <title>Sequencing the genomes of 1000 actinobacteria strains.</title>
        <authorList>
            <person name="Klenk H.-P."/>
        </authorList>
    </citation>
    <scope>NUCLEOTIDE SEQUENCE [LARGE SCALE GENOMIC DNA]</scope>
    <source>
        <strain evidence="2 3">DSM 45809</strain>
    </source>
</reference>
<dbReference type="Proteomes" id="UP000546162">
    <property type="component" value="Unassembled WGS sequence"/>
</dbReference>
<dbReference type="EMBL" id="JACHNB010000001">
    <property type="protein sequence ID" value="MBB4745028.1"/>
    <property type="molecule type" value="Genomic_DNA"/>
</dbReference>
<dbReference type="AlphaFoldDB" id="A0A7W7H701"/>
<evidence type="ECO:0000313" key="3">
    <source>
        <dbReference type="Proteomes" id="UP000546162"/>
    </source>
</evidence>
<comment type="caution">
    <text evidence="2">The sequence shown here is derived from an EMBL/GenBank/DDBJ whole genome shotgun (WGS) entry which is preliminary data.</text>
</comment>
<gene>
    <name evidence="2" type="ORF">BJY16_008487</name>
</gene>
<organism evidence="2 3">
    <name type="scientific">Actinoplanes octamycinicus</name>
    <dbReference type="NCBI Taxonomy" id="135948"/>
    <lineage>
        <taxon>Bacteria</taxon>
        <taxon>Bacillati</taxon>
        <taxon>Actinomycetota</taxon>
        <taxon>Actinomycetes</taxon>
        <taxon>Micromonosporales</taxon>
        <taxon>Micromonosporaceae</taxon>
        <taxon>Actinoplanes</taxon>
    </lineage>
</organism>
<proteinExistence type="predicted"/>
<sequence>MTGTLIFLSGIGIAQGLAVSPAAAAPVPSAVLAVSGATGVAGSDWDYRKGYRAGYNDGWDQAKEDCDEPMKGMMGLRSRNSDYEQGYDRGFARGFRAGFREYC</sequence>
<keyword evidence="3" id="KW-1185">Reference proteome</keyword>
<feature type="chain" id="PRO_5031216590" evidence="1">
    <location>
        <begin position="25"/>
        <end position="103"/>
    </location>
</feature>
<keyword evidence="1" id="KW-0732">Signal</keyword>
<protein>
    <submittedName>
        <fullName evidence="2">Uncharacterized protein</fullName>
    </submittedName>
</protein>
<feature type="signal peptide" evidence="1">
    <location>
        <begin position="1"/>
        <end position="24"/>
    </location>
</feature>